<reference evidence="1" key="1">
    <citation type="submission" date="2018-05" db="EMBL/GenBank/DDBJ databases">
        <authorList>
            <person name="Lanie J.A."/>
            <person name="Ng W.-L."/>
            <person name="Kazmierczak K.M."/>
            <person name="Andrzejewski T.M."/>
            <person name="Davidsen T.M."/>
            <person name="Wayne K.J."/>
            <person name="Tettelin H."/>
            <person name="Glass J.I."/>
            <person name="Rusch D."/>
            <person name="Podicherti R."/>
            <person name="Tsui H.-C.T."/>
            <person name="Winkler M.E."/>
        </authorList>
    </citation>
    <scope>NUCLEOTIDE SEQUENCE</scope>
</reference>
<dbReference type="AlphaFoldDB" id="A0A381U9P5"/>
<protein>
    <submittedName>
        <fullName evidence="1">Uncharacterized protein</fullName>
    </submittedName>
</protein>
<accession>A0A381U9P5</accession>
<evidence type="ECO:0000313" key="1">
    <source>
        <dbReference type="EMBL" id="SVA23293.1"/>
    </source>
</evidence>
<gene>
    <name evidence="1" type="ORF">METZ01_LOCUS76147</name>
</gene>
<proteinExistence type="predicted"/>
<organism evidence="1">
    <name type="scientific">marine metagenome</name>
    <dbReference type="NCBI Taxonomy" id="408172"/>
    <lineage>
        <taxon>unclassified sequences</taxon>
        <taxon>metagenomes</taxon>
        <taxon>ecological metagenomes</taxon>
    </lineage>
</organism>
<name>A0A381U9P5_9ZZZZ</name>
<dbReference type="EMBL" id="UINC01005746">
    <property type="protein sequence ID" value="SVA23293.1"/>
    <property type="molecule type" value="Genomic_DNA"/>
</dbReference>
<sequence length="64" mass="7386">MTEPLAPPQIRFENKTTGRIRLSRLPFLPVFGDDSAISLSSSYHFWLGYKTFRGLSLRILFILL</sequence>